<accession>D6XHB2</accession>
<dbReference type="FunFam" id="3.40.50.2300:FF:000162">
    <property type="entry name" value="Receptor-type adenylate cyclase GRESAG 4, putative"/>
    <property type="match status" value="1"/>
</dbReference>
<feature type="signal peptide" evidence="21">
    <location>
        <begin position="1"/>
        <end position="31"/>
    </location>
</feature>
<evidence type="ECO:0000313" key="25">
    <source>
        <dbReference type="Proteomes" id="UP000008524"/>
    </source>
</evidence>
<dbReference type="PANTHER" id="PTHR43081">
    <property type="entry name" value="ADENYLATE CYCLASE, TERMINAL-DIFFERENTIATION SPECIFIC-RELATED"/>
    <property type="match status" value="1"/>
</dbReference>
<keyword evidence="12 20" id="KW-1133">Transmembrane helix</keyword>
<evidence type="ECO:0000256" key="4">
    <source>
        <dbReference type="ARBA" id="ARBA00004141"/>
    </source>
</evidence>
<evidence type="ECO:0000256" key="2">
    <source>
        <dbReference type="ARBA" id="ARBA00001946"/>
    </source>
</evidence>
<evidence type="ECO:0000256" key="11">
    <source>
        <dbReference type="ARBA" id="ARBA00022842"/>
    </source>
</evidence>
<evidence type="ECO:0000256" key="5">
    <source>
        <dbReference type="ARBA" id="ARBA00005381"/>
    </source>
</evidence>
<evidence type="ECO:0000256" key="21">
    <source>
        <dbReference type="SAM" id="SignalP"/>
    </source>
</evidence>
<sequence>MCVLQWRHMPGTKMMSLVLLMIVSAASLSGAADDIHVKVYYLLYGAAVPAHYNDAIGIGFNASMASKQWLRESNVSVEVVHPSSYDAEPVDGLQTAIEQNRDELFVSVGPLNDADALSFMPLLKQENLVTLGPYTGSNSVRGWNPNLYFLFVSPVAELLTLLRFAVTQLRLRRIGFMYLQNVSFGDNEYLLAVELMSHMGRELCGVFTVKSSVTGEADSSEFDTAWNRFAETHPQGVIIFSPLSEDTAKFIKNMIVDNRTRDAHFLSTLPHEAEIESAWRWAADALNVTLKTDQVILTGVVPRPTSTEYAAVRRCRSDVESYLNDHTNSGQYSSLNITDLYGVDGEPVMYGWIVGEVLSQSLANREFLSSRKEYMESLYRQRRYVINDLVIGDFGGECGSAAADYGAACNCNQGGNVVYLNSLSSDYALVDIRNGLTVFNPSSCYYDGMRVESPVNGLIFLLWDNPAALRANGEIYGGVSVLTGDGTFGQSDRLFLQGRASASSAASSALMHELDTKVVTALFGAVSEEMLATADVVFIDPITLNPELRHNGSNVIYLSPTLEQQLFVISGYLVRKASGRASVLFRGRNAQGVEDAIRRTFLATGTSLDSFATLDKVAALKEKLPKDGYAIVIGINVADVGELKDHLDANPDVYVFVPFFDMALMYSGIARTFNGSPSAYRLLFPTSLPHWADVNTTSETVRRFHAALRAPSVWTPLRLLGFATARFTRTVLQFTEKVTPKTLTETIFAQSVIAVDDMRYGPFASDTCAEPLGGDASDAESCIVNYGATRISLWSAARALDASVLPLTSPVTPSIKYLNPQEGQLTNAELAGLIAGALIALAVVAALVATMLYLLRLSRNNNRAPREPTDPVTLIFTDIESSTALWAAHPELMPDAVAAHHRMIRSLIARYDCYEVKTVGDSFMIASKSPFAAVQLAQELQLCFLHHDWGTNAIDDSYREFEEQCTEGECEYTPPTARLDPEVYSRLWNGLRVRVGIHTGLCDIRHDEVTKGYDYYGRTPNMAARTESVANGGQVLMTRSTYLSLSAEEREQIDVTALGAVTLRGVPKPVEMYQLNAVPGRVFTALQLDREYFDKSDCSSATASDVSSVRGGMNGSSLMIASSLQALLGTFAAAQRRKLLVPLCERWHVPFPAGAKDKWDDKCCEEIICRIAVKVGRVVDLCASSGTERSVSTLRSASLIIIANHFAEHEA</sequence>
<evidence type="ECO:0000256" key="19">
    <source>
        <dbReference type="ARBA" id="ARBA00032637"/>
    </source>
</evidence>
<dbReference type="STRING" id="185431.Q57WZ8"/>
<dbReference type="CDD" id="cd07556">
    <property type="entry name" value="Nucleotidyl_cyc_III"/>
    <property type="match status" value="1"/>
</dbReference>
<evidence type="ECO:0000256" key="7">
    <source>
        <dbReference type="ARBA" id="ARBA00022692"/>
    </source>
</evidence>
<dbReference type="KEGG" id="tbr:Tb927.6.190"/>
<evidence type="ECO:0000256" key="12">
    <source>
        <dbReference type="ARBA" id="ARBA00022989"/>
    </source>
</evidence>
<dbReference type="GO" id="GO:0046872">
    <property type="term" value="F:metal ion binding"/>
    <property type="evidence" value="ECO:0007669"/>
    <property type="project" value="UniProtKB-KW"/>
</dbReference>
<dbReference type="PROSITE" id="PS50125">
    <property type="entry name" value="GUANYLATE_CYCLASE_2"/>
    <property type="match status" value="1"/>
</dbReference>
<feature type="transmembrane region" description="Helical" evidence="20">
    <location>
        <begin position="830"/>
        <end position="855"/>
    </location>
</feature>
<keyword evidence="15 23" id="KW-0675">Receptor</keyword>
<keyword evidence="7 20" id="KW-0812">Transmembrane</keyword>
<comment type="similarity">
    <text evidence="5">Belongs to the adenylyl cyclase class-3 family.</text>
</comment>
<dbReference type="PANTHER" id="PTHR43081:SF1">
    <property type="entry name" value="ADENYLATE CYCLASE, TERMINAL-DIFFERENTIATION SPECIFIC"/>
    <property type="match status" value="1"/>
</dbReference>
<keyword evidence="16" id="KW-0325">Glycoprotein</keyword>
<comment type="cofactor">
    <cofactor evidence="2">
        <name>Mg(2+)</name>
        <dbReference type="ChEBI" id="CHEBI:18420"/>
    </cofactor>
</comment>
<evidence type="ECO:0000256" key="3">
    <source>
        <dbReference type="ARBA" id="ARBA00002708"/>
    </source>
</evidence>
<evidence type="ECO:0000256" key="20">
    <source>
        <dbReference type="SAM" id="Phobius"/>
    </source>
</evidence>
<name>Q57WZ8_TRYB2</name>
<dbReference type="EMBL" id="CP000069">
    <property type="protein sequence ID" value="AAZ11591.1"/>
    <property type="molecule type" value="Genomic_DNA"/>
</dbReference>
<evidence type="ECO:0000256" key="10">
    <source>
        <dbReference type="ARBA" id="ARBA00022840"/>
    </source>
</evidence>
<evidence type="ECO:0000256" key="13">
    <source>
        <dbReference type="ARBA" id="ARBA00022998"/>
    </source>
</evidence>
<dbReference type="InterPro" id="IPR057398">
    <property type="entry name" value="GRESAG4.1/3_peripasmic_2"/>
</dbReference>
<keyword evidence="10" id="KW-0067">ATP-binding</keyword>
<dbReference type="SUPFAM" id="SSF55073">
    <property type="entry name" value="Nucleotide cyclase"/>
    <property type="match status" value="1"/>
</dbReference>
<comment type="subcellular location">
    <subcellularLocation>
        <location evidence="4">Membrane</location>
        <topology evidence="4">Multi-pass membrane protein</topology>
    </subcellularLocation>
</comment>
<keyword evidence="25" id="KW-1185">Reference proteome</keyword>
<dbReference type="Pfam" id="PF25493">
    <property type="entry name" value="Peripla_BP_A-cyclase"/>
    <property type="match status" value="1"/>
</dbReference>
<dbReference type="Pfam" id="PF00211">
    <property type="entry name" value="Guanylate_cyc"/>
    <property type="match status" value="1"/>
</dbReference>
<dbReference type="Pfam" id="PF25495">
    <property type="entry name" value="Peripla_BP_A-cyclase_1"/>
    <property type="match status" value="1"/>
</dbReference>
<protein>
    <recommendedName>
        <fullName evidence="6">adenylate cyclase</fullName>
        <ecNumber evidence="6">4.6.1.1</ecNumber>
    </recommendedName>
    <alternativeName>
        <fullName evidence="18">ATP pyrophosphate-lyase</fullName>
    </alternativeName>
    <alternativeName>
        <fullName evidence="19">Adenylyl cyclase</fullName>
    </alternativeName>
</protein>
<dbReference type="VEuPathDB" id="TriTrypDB:Tb927.6.190"/>
<evidence type="ECO:0000313" key="24">
    <source>
        <dbReference type="EMBL" id="AAZ11591.1"/>
    </source>
</evidence>
<dbReference type="GO" id="GO:0035556">
    <property type="term" value="P:intracellular signal transduction"/>
    <property type="evidence" value="ECO:0000255"/>
    <property type="project" value="GeneDB"/>
</dbReference>
<dbReference type="GO" id="GO:0016020">
    <property type="term" value="C:membrane"/>
    <property type="evidence" value="ECO:0007669"/>
    <property type="project" value="UniProtKB-SubCell"/>
</dbReference>
<keyword evidence="9" id="KW-0547">Nucleotide-binding</keyword>
<dbReference type="GeneID" id="3657661"/>
<keyword evidence="8" id="KW-0479">Metal-binding</keyword>
<reference evidence="24 25" key="2">
    <citation type="journal article" date="2005" name="Science">
        <title>The genome of the African trypanosome Trypanosoma brucei.</title>
        <authorList>
            <person name="Berriman M."/>
            <person name="Ghedin E."/>
            <person name="Hertz-Fowler C."/>
            <person name="Blandin G."/>
            <person name="Renauld H."/>
            <person name="Bartholomeu D.C."/>
            <person name="Lennard N.J."/>
            <person name="Caler E."/>
            <person name="Hamlin N.E."/>
            <person name="Haas B."/>
            <person name="Bohme U."/>
            <person name="Hannick L."/>
            <person name="Aslett M.A."/>
            <person name="Shallom J."/>
            <person name="Marcello L."/>
            <person name="Hou L."/>
            <person name="Wickstead B."/>
            <person name="Alsmark U.C."/>
            <person name="Arrowsmith C."/>
            <person name="Atkin R.J."/>
            <person name="Barron A.J."/>
            <person name="Bringaud F."/>
            <person name="Brooks K."/>
            <person name="Carrington M."/>
            <person name="Cherevach I."/>
            <person name="Chillingworth T.J."/>
            <person name="Churcher C."/>
            <person name="Clark L.N."/>
            <person name="Corton C.H."/>
            <person name="Cronin A."/>
            <person name="Davies R.M."/>
            <person name="Doggett J."/>
            <person name="Djikeng A."/>
            <person name="Feldblyum T."/>
            <person name="Field M.C."/>
            <person name="Fraser A."/>
            <person name="Goodhead I."/>
            <person name="Hance Z."/>
            <person name="Harper D."/>
            <person name="Harris B.R."/>
            <person name="Hauser H."/>
            <person name="Hostetler J."/>
            <person name="Ivens A."/>
            <person name="Jagels K."/>
            <person name="Johnson D."/>
            <person name="Johnson J."/>
            <person name="Jones K."/>
            <person name="Kerhornou A.X."/>
            <person name="Koo H."/>
            <person name="Larke N."/>
            <person name="Landfear S."/>
            <person name="Larkin C."/>
            <person name="Leech V."/>
            <person name="Line A."/>
            <person name="Lord A."/>
            <person name="Macleod A."/>
            <person name="Mooney P.J."/>
            <person name="Moule S."/>
            <person name="Martin D.M."/>
            <person name="Morgan G.W."/>
            <person name="Mungall K."/>
            <person name="Norbertczak H."/>
            <person name="Ormond D."/>
            <person name="Pai G."/>
            <person name="Peacock C.S."/>
            <person name="Peterson J."/>
            <person name="Quail M.A."/>
            <person name="Rabbinowitsch E."/>
            <person name="Rajandream M.A."/>
            <person name="Reitter C."/>
            <person name="Salzberg S.L."/>
            <person name="Sanders M."/>
            <person name="Schobel S."/>
            <person name="Sharp S."/>
            <person name="Simmonds M."/>
            <person name="Simpson A.J."/>
            <person name="Tallon L."/>
            <person name="Turner C.M."/>
            <person name="Tait A."/>
            <person name="Tivey A.R."/>
            <person name="Van Aken S."/>
            <person name="Walker D."/>
            <person name="Wanless D."/>
            <person name="Wang S."/>
            <person name="White B."/>
            <person name="White O."/>
            <person name="Whitehead S."/>
            <person name="Woodward J."/>
            <person name="Wortman J."/>
            <person name="Adams M.D."/>
            <person name="Embley T.M."/>
            <person name="Gull K."/>
            <person name="Ullu E."/>
            <person name="Barry J.D."/>
            <person name="Fairlamb A.H."/>
            <person name="Opperdoes F."/>
            <person name="Barrell B.G."/>
            <person name="Donelson J.E."/>
            <person name="Hall N."/>
            <person name="Fraser C.M."/>
            <person name="Melville S.E."/>
            <person name="El-Sayed N.M."/>
        </authorList>
    </citation>
    <scope>NUCLEOTIDE SEQUENCE [LARGE SCALE GENOMIC DNA]</scope>
    <source>
        <strain evidence="24 25">927/4 GUTat10.1</strain>
    </source>
</reference>
<dbReference type="InParanoid" id="Q57WZ8"/>
<evidence type="ECO:0000256" key="16">
    <source>
        <dbReference type="ARBA" id="ARBA00023180"/>
    </source>
</evidence>
<accession>Q57WZ8</accession>
<dbReference type="RefSeq" id="XP_845150.1">
    <property type="nucleotide sequence ID" value="XM_840057.1"/>
</dbReference>
<keyword evidence="14 20" id="KW-0472">Membrane</keyword>
<dbReference type="GO" id="GO:0006171">
    <property type="term" value="P:cAMP biosynthetic process"/>
    <property type="evidence" value="ECO:0000318"/>
    <property type="project" value="GO_Central"/>
</dbReference>
<keyword evidence="17 23" id="KW-0456">Lyase</keyword>
<organism evidence="23 25">
    <name type="scientific">Trypanosoma brucei brucei (strain 927/4 GUTat10.1)</name>
    <dbReference type="NCBI Taxonomy" id="185431"/>
    <lineage>
        <taxon>Eukaryota</taxon>
        <taxon>Discoba</taxon>
        <taxon>Euglenozoa</taxon>
        <taxon>Kinetoplastea</taxon>
        <taxon>Metakinetoplastina</taxon>
        <taxon>Trypanosomatida</taxon>
        <taxon>Trypanosomatidae</taxon>
        <taxon>Trypanosoma</taxon>
    </lineage>
</organism>
<dbReference type="Proteomes" id="UP000008524">
    <property type="component" value="Chromosome 6"/>
</dbReference>
<dbReference type="SUPFAM" id="SSF53822">
    <property type="entry name" value="Periplasmic binding protein-like I"/>
    <property type="match status" value="1"/>
</dbReference>
<dbReference type="InterPro" id="IPR057399">
    <property type="entry name" value="GRESAG4.1/3_peripasmic_1"/>
</dbReference>
<keyword evidence="13" id="KW-0115">cAMP biosynthesis</keyword>
<dbReference type="FunFam" id="3.30.70.1230:FF:000022">
    <property type="entry name" value="Receptor-type adenylate cyclase GRESAG 4, putative"/>
    <property type="match status" value="1"/>
</dbReference>
<evidence type="ECO:0000256" key="8">
    <source>
        <dbReference type="ARBA" id="ARBA00022723"/>
    </source>
</evidence>
<proteinExistence type="inferred from homology"/>
<reference evidence="24" key="1">
    <citation type="journal article" date="2005" name="Science">
        <title>Comparative genomics of trypanosomatid parasitic protozoa.</title>
        <authorList>
            <person name="El-Sayed N.M."/>
            <person name="Myler P.J."/>
            <person name="Blandin G."/>
            <person name="Berriman M."/>
            <person name="Crabtree J."/>
            <person name="Aggarwal G."/>
            <person name="Caler E."/>
            <person name="Renauld H."/>
            <person name="Worthey E.A."/>
            <person name="Hertz-Fowler C."/>
            <person name="Ghedin E."/>
            <person name="Peacock C."/>
            <person name="Bartholomeu D.C."/>
            <person name="Haas B.J."/>
            <person name="Tran A.N."/>
            <person name="Wortman J.R."/>
            <person name="Alsmark U.C."/>
            <person name="Angiuoli S."/>
            <person name="Anupama A."/>
            <person name="Badger J."/>
            <person name="Bringaud F."/>
            <person name="Cadag E."/>
            <person name="Carlton J.M."/>
            <person name="Cerqueira G.C."/>
            <person name="Creasy T."/>
            <person name="Delcher A.L."/>
            <person name="Djikeng A."/>
            <person name="Embley T.M."/>
            <person name="Hauser C."/>
            <person name="Ivens A.C."/>
            <person name="Kummerfeld S.K."/>
            <person name="Pereira-Leal J.B."/>
            <person name="Nilsson D."/>
            <person name="Peterson J."/>
            <person name="Salzberg S.L."/>
            <person name="Shallom J."/>
            <person name="Silva J.C."/>
            <person name="Sundaram J."/>
            <person name="Westenberger S."/>
            <person name="White O."/>
            <person name="Melville S.E."/>
            <person name="Donelson J.E."/>
            <person name="Andersson B."/>
            <person name="Stuart K.D."/>
            <person name="Hall N."/>
        </authorList>
    </citation>
    <scope>NUCLEOTIDE SEQUENCE</scope>
    <source>
        <strain evidence="24">927/4 GUTat10.1</strain>
    </source>
</reference>
<dbReference type="GO" id="GO:0004016">
    <property type="term" value="F:adenylate cyclase activity"/>
    <property type="evidence" value="ECO:0000255"/>
    <property type="project" value="GeneDB"/>
</dbReference>
<dbReference type="Gene3D" id="3.30.70.1230">
    <property type="entry name" value="Nucleotide cyclase"/>
    <property type="match status" value="1"/>
</dbReference>
<dbReference type="EC" id="4.6.1.1" evidence="6"/>
<dbReference type="OrthoDB" id="2021138at2759"/>
<dbReference type="SMART" id="SM00044">
    <property type="entry name" value="CYCc"/>
    <property type="match status" value="1"/>
</dbReference>
<dbReference type="GO" id="GO:0005524">
    <property type="term" value="F:ATP binding"/>
    <property type="evidence" value="ECO:0007669"/>
    <property type="project" value="UniProtKB-KW"/>
</dbReference>
<feature type="chain" id="PRO_5010139611" description="adenylate cyclase" evidence="21">
    <location>
        <begin position="32"/>
        <end position="1211"/>
    </location>
</feature>
<feature type="domain" description="Guanylate cyclase" evidence="22">
    <location>
        <begin position="873"/>
        <end position="1027"/>
    </location>
</feature>
<evidence type="ECO:0000256" key="15">
    <source>
        <dbReference type="ARBA" id="ARBA00023170"/>
    </source>
</evidence>
<dbReference type="EMBL" id="AC159424">
    <property type="protein sequence ID" value="AAX69870.1"/>
    <property type="molecule type" value="Genomic_DNA"/>
</dbReference>
<evidence type="ECO:0000256" key="1">
    <source>
        <dbReference type="ARBA" id="ARBA00001593"/>
    </source>
</evidence>
<evidence type="ECO:0000256" key="6">
    <source>
        <dbReference type="ARBA" id="ARBA00012201"/>
    </source>
</evidence>
<dbReference type="InterPro" id="IPR050697">
    <property type="entry name" value="Adenylyl/Guanylyl_Cyclase_3/4"/>
</dbReference>
<dbReference type="InterPro" id="IPR028082">
    <property type="entry name" value="Peripla_BP_I"/>
</dbReference>
<evidence type="ECO:0000256" key="14">
    <source>
        <dbReference type="ARBA" id="ARBA00023136"/>
    </source>
</evidence>
<evidence type="ECO:0000313" key="23">
    <source>
        <dbReference type="EMBL" id="AAX69870.1"/>
    </source>
</evidence>
<dbReference type="InterPro" id="IPR029787">
    <property type="entry name" value="Nucleotide_cyclase"/>
</dbReference>
<keyword evidence="21" id="KW-0732">Signal</keyword>
<keyword evidence="11" id="KW-0460">Magnesium</keyword>
<evidence type="ECO:0000256" key="9">
    <source>
        <dbReference type="ARBA" id="ARBA00022741"/>
    </source>
</evidence>
<dbReference type="Gene3D" id="3.40.50.2300">
    <property type="match status" value="2"/>
</dbReference>
<dbReference type="AlphaFoldDB" id="Q57WZ8"/>
<evidence type="ECO:0000259" key="22">
    <source>
        <dbReference type="PROSITE" id="PS50125"/>
    </source>
</evidence>
<gene>
    <name evidence="24" type="primary">Tb06.26F19.120</name>
    <name evidence="23" type="ORF">Tb927.6.190</name>
</gene>
<comment type="function">
    <text evidence="3">Could act as a receptor for an unknown ligand.</text>
</comment>
<evidence type="ECO:0000256" key="17">
    <source>
        <dbReference type="ARBA" id="ARBA00023239"/>
    </source>
</evidence>
<reference evidence="24" key="4">
    <citation type="submission" date="2005-04" db="EMBL/GenBank/DDBJ databases">
        <title>Sequencing, closure, and annotation of Trypanosoma brucei chromosomes 2 through 8.</title>
        <authorList>
            <person name="Ghedin E."/>
            <person name="Blandin G."/>
            <person name="Bartholomeu D."/>
            <person name="Caler E."/>
            <person name="Haas B."/>
            <person name="Hannick L."/>
            <person name="Shallom J."/>
            <person name="Hou L."/>
            <person name="Djikeng A."/>
            <person name="Feldblyum T."/>
            <person name="Hostetler J."/>
            <person name="Johnson J."/>
            <person name="Jones K."/>
            <person name="Koo H.L."/>
            <person name="Larkin C."/>
            <person name="Pai G."/>
            <person name="Peterson J."/>
            <person name="Khalak H.G."/>
            <person name="Salzberg S."/>
            <person name="Simpson A.J."/>
            <person name="Tallon L."/>
            <person name="Van Aken S."/>
            <person name="Wanless D."/>
            <person name="White O."/>
            <person name="Wortman J."/>
            <person name="Fraser C.M."/>
            <person name="El-Sayed N.M.A."/>
        </authorList>
    </citation>
    <scope>NUCLEOTIDE SEQUENCE</scope>
    <source>
        <strain evidence="24">927/4 GUTat10.1</strain>
    </source>
</reference>
<dbReference type="eggNOG" id="KOG0618">
    <property type="taxonomic scope" value="Eukaryota"/>
</dbReference>
<comment type="catalytic activity">
    <reaction evidence="1">
        <text>ATP = 3',5'-cyclic AMP + diphosphate</text>
        <dbReference type="Rhea" id="RHEA:15389"/>
        <dbReference type="ChEBI" id="CHEBI:30616"/>
        <dbReference type="ChEBI" id="CHEBI:33019"/>
        <dbReference type="ChEBI" id="CHEBI:58165"/>
        <dbReference type="EC" id="4.6.1.1"/>
    </reaction>
</comment>
<reference evidence="23" key="3">
    <citation type="submission" date="2005-04" db="EMBL/GenBank/DDBJ databases">
        <title>.</title>
        <authorList>
            <person name="Ghedin E."/>
            <person name="Blandin G."/>
            <person name="Bartholomeu D."/>
            <person name="Caler E."/>
            <person name="Haas B."/>
            <person name="Hannick L."/>
            <person name="Shallom J."/>
            <person name="Hou L."/>
            <person name="Djikeng A."/>
            <person name="Feldblyum T."/>
            <person name="Hostetler J."/>
            <person name="Johnson J."/>
            <person name="Jones K."/>
            <person name="Koo H.L."/>
            <person name="Larkin C."/>
            <person name="Pai G."/>
            <person name="Peterson J."/>
            <person name="Khalak H.G."/>
            <person name="Salzberg S."/>
            <person name="Simpson A.J."/>
            <person name="Tallon L."/>
            <person name="Van Aken S."/>
            <person name="Wanless D."/>
            <person name="White O."/>
            <person name="Wortman J."/>
            <person name="Fraser C.M."/>
            <person name="El-Sayed N.M.A."/>
        </authorList>
    </citation>
    <scope>NUCLEOTIDE SEQUENCE</scope>
    <source>
        <strain evidence="23">GUTat10.1</strain>
    </source>
</reference>
<dbReference type="InterPro" id="IPR001054">
    <property type="entry name" value="A/G_cyclase"/>
</dbReference>
<evidence type="ECO:0000256" key="18">
    <source>
        <dbReference type="ARBA" id="ARBA00032597"/>
    </source>
</evidence>
<dbReference type="PaxDb" id="5691-AAZ11591"/>